<evidence type="ECO:0000313" key="1">
    <source>
        <dbReference type="EMBL" id="SNV17170.1"/>
    </source>
</evidence>
<gene>
    <name evidence="1" type="ORF">SAMEA4475696_00147</name>
</gene>
<accession>A0A239V4Q4</accession>
<dbReference type="AlphaFoldDB" id="A0A239V4Q4"/>
<keyword evidence="2" id="KW-1185">Reference proteome</keyword>
<name>A0A239V4Q4_9MICO</name>
<evidence type="ECO:0000313" key="2">
    <source>
        <dbReference type="Proteomes" id="UP000242637"/>
    </source>
</evidence>
<protein>
    <submittedName>
        <fullName evidence="1">Uncharacterized protein</fullName>
    </submittedName>
</protein>
<proteinExistence type="predicted"/>
<sequence length="59" mass="6489">MLRQGVPAVPSTDIVKHLEEWRAVVRSTLDVLYNTAELTPVGAVLLAEVDDALEASKDW</sequence>
<dbReference type="EMBL" id="LT906453">
    <property type="protein sequence ID" value="SNV17170.1"/>
    <property type="molecule type" value="Genomic_DNA"/>
</dbReference>
<organism evidence="1 2">
    <name type="scientific">Dermatophilus congolensis</name>
    <dbReference type="NCBI Taxonomy" id="1863"/>
    <lineage>
        <taxon>Bacteria</taxon>
        <taxon>Bacillati</taxon>
        <taxon>Actinomycetota</taxon>
        <taxon>Actinomycetes</taxon>
        <taxon>Micrococcales</taxon>
        <taxon>Dermatophilaceae</taxon>
        <taxon>Dermatophilus</taxon>
    </lineage>
</organism>
<dbReference type="Proteomes" id="UP000242637">
    <property type="component" value="Chromosome 1"/>
</dbReference>
<dbReference type="KEGG" id="dco:SAMEA4475696_0147"/>
<reference evidence="1 2" key="1">
    <citation type="submission" date="2017-06" db="EMBL/GenBank/DDBJ databases">
        <authorList>
            <consortium name="Pathogen Informatics"/>
        </authorList>
    </citation>
    <scope>NUCLEOTIDE SEQUENCE [LARGE SCALE GENOMIC DNA]</scope>
    <source>
        <strain evidence="1 2">NCTC13039</strain>
    </source>
</reference>